<dbReference type="AlphaFoldDB" id="A0A646K9R0"/>
<dbReference type="PANTHER" id="PTHR21310:SF42">
    <property type="entry name" value="BIFUNCTIONAL AAC_APH"/>
    <property type="match status" value="1"/>
</dbReference>
<dbReference type="InterPro" id="IPR051678">
    <property type="entry name" value="AGP_Transferase"/>
</dbReference>
<dbReference type="Pfam" id="PF01636">
    <property type="entry name" value="APH"/>
    <property type="match status" value="1"/>
</dbReference>
<dbReference type="InterPro" id="IPR002575">
    <property type="entry name" value="Aminoglycoside_PTrfase"/>
</dbReference>
<dbReference type="Proteomes" id="UP000419138">
    <property type="component" value="Unassembled WGS sequence"/>
</dbReference>
<gene>
    <name evidence="3" type="ORF">FF041_00970</name>
</gene>
<dbReference type="OrthoDB" id="9797603at2"/>
<dbReference type="PANTHER" id="PTHR21310">
    <property type="entry name" value="AMINOGLYCOSIDE PHOSPHOTRANSFERASE-RELATED-RELATED"/>
    <property type="match status" value="1"/>
</dbReference>
<dbReference type="CDD" id="cd05155">
    <property type="entry name" value="APH_ChoK_like_1"/>
    <property type="match status" value="1"/>
</dbReference>
<proteinExistence type="predicted"/>
<accession>A0A646K9R0</accession>
<evidence type="ECO:0000313" key="4">
    <source>
        <dbReference type="Proteomes" id="UP000419138"/>
    </source>
</evidence>
<feature type="domain" description="Aminoglycoside phosphotransferase" evidence="2">
    <location>
        <begin position="60"/>
        <end position="281"/>
    </location>
</feature>
<dbReference type="InterPro" id="IPR011009">
    <property type="entry name" value="Kinase-like_dom_sf"/>
</dbReference>
<comment type="caution">
    <text evidence="3">The sequence shown here is derived from an EMBL/GenBank/DDBJ whole genome shotgun (WGS) entry which is preliminary data.</text>
</comment>
<name>A0A646K9R0_STRJU</name>
<sequence>MPSAARDPSGAAAPVPGVPRTESLLSIEDPAAVARLVAAQFPRWAALPVTAVDSDGTDHVMHRLGADMVVRLPRGDWAADQVEKEQRWLPRLAPGLPLAVPVPLALGAPVADCPRPWSVYRWLDGRDATVERLADPDLTAIQLAGFLGGLRRIDAGGGPPPGPHNGRRGEPLERRDRITREAIGALRGIVDAEAATTVWDAALRAPVWQGPPVWVHGDLRTGNLLETGGRLSAVIDFGCLAVGDPACDLAVAWALLTAGARPVLRDALAVDAAMWARGRGWALSTGVVHVAAYLESAPELTGSALRQVGEVLADFGHGG</sequence>
<dbReference type="Gene3D" id="3.30.200.20">
    <property type="entry name" value="Phosphorylase Kinase, domain 1"/>
    <property type="match status" value="1"/>
</dbReference>
<dbReference type="GO" id="GO:0016740">
    <property type="term" value="F:transferase activity"/>
    <property type="evidence" value="ECO:0007669"/>
    <property type="project" value="UniProtKB-KW"/>
</dbReference>
<keyword evidence="4" id="KW-1185">Reference proteome</keyword>
<dbReference type="SUPFAM" id="SSF56112">
    <property type="entry name" value="Protein kinase-like (PK-like)"/>
    <property type="match status" value="1"/>
</dbReference>
<keyword evidence="3" id="KW-0808">Transferase</keyword>
<feature type="region of interest" description="Disordered" evidence="1">
    <location>
        <begin position="154"/>
        <end position="174"/>
    </location>
</feature>
<organism evidence="3 4">
    <name type="scientific">Streptomyces jumonjinensis</name>
    <dbReference type="NCBI Taxonomy" id="1945"/>
    <lineage>
        <taxon>Bacteria</taxon>
        <taxon>Bacillati</taxon>
        <taxon>Actinomycetota</taxon>
        <taxon>Actinomycetes</taxon>
        <taxon>Kitasatosporales</taxon>
        <taxon>Streptomycetaceae</taxon>
        <taxon>Streptomyces</taxon>
    </lineage>
</organism>
<evidence type="ECO:0000313" key="3">
    <source>
        <dbReference type="EMBL" id="MQS98820.1"/>
    </source>
</evidence>
<dbReference type="EMBL" id="VCLA01000007">
    <property type="protein sequence ID" value="MQS98820.1"/>
    <property type="molecule type" value="Genomic_DNA"/>
</dbReference>
<protein>
    <submittedName>
        <fullName evidence="3">Aminoglycoside phosphotransferase family protein</fullName>
    </submittedName>
</protein>
<dbReference type="Gene3D" id="3.90.1200.10">
    <property type="match status" value="1"/>
</dbReference>
<evidence type="ECO:0000259" key="2">
    <source>
        <dbReference type="Pfam" id="PF01636"/>
    </source>
</evidence>
<reference evidence="3 4" key="1">
    <citation type="submission" date="2019-05" db="EMBL/GenBank/DDBJ databases">
        <title>Comparative genomics and metabolomics analyses of clavulanic acid producing Streptomyces species provides insight into specialized metabolism and evolution of beta-lactam biosynthetic gene clusters.</title>
        <authorList>
            <person name="Moore M.A."/>
            <person name="Cruz-Morales P."/>
            <person name="Barona Gomez F."/>
            <person name="Kapil T."/>
        </authorList>
    </citation>
    <scope>NUCLEOTIDE SEQUENCE [LARGE SCALE GENOMIC DNA]</scope>
    <source>
        <strain evidence="3 4">NRRL 5741</strain>
    </source>
</reference>
<evidence type="ECO:0000256" key="1">
    <source>
        <dbReference type="SAM" id="MobiDB-lite"/>
    </source>
</evidence>